<keyword evidence="1" id="KW-1133">Transmembrane helix</keyword>
<dbReference type="InterPro" id="IPR000008">
    <property type="entry name" value="C2_dom"/>
</dbReference>
<dbReference type="AlphaFoldDB" id="A0A6V3IJT5"/>
<feature type="domain" description="C2" evidence="2">
    <location>
        <begin position="323"/>
        <end position="437"/>
    </location>
</feature>
<keyword evidence="1" id="KW-0812">Transmembrane</keyword>
<protein>
    <recommendedName>
        <fullName evidence="2">C2 domain-containing protein</fullName>
    </recommendedName>
</protein>
<dbReference type="SUPFAM" id="SSF49562">
    <property type="entry name" value="C2 domain (Calcium/lipid-binding domain, CaLB)"/>
    <property type="match status" value="2"/>
</dbReference>
<evidence type="ECO:0000256" key="1">
    <source>
        <dbReference type="SAM" id="Phobius"/>
    </source>
</evidence>
<dbReference type="GO" id="GO:0008289">
    <property type="term" value="F:lipid binding"/>
    <property type="evidence" value="ECO:0007669"/>
    <property type="project" value="InterPro"/>
</dbReference>
<evidence type="ECO:0000313" key="3">
    <source>
        <dbReference type="EMBL" id="CAE0644894.1"/>
    </source>
</evidence>
<feature type="transmembrane region" description="Helical" evidence="1">
    <location>
        <begin position="173"/>
        <end position="190"/>
    </location>
</feature>
<name>A0A6V3IJT5_9EUKA</name>
<sequence length="1034" mass="117947">MKGNKDIYIKDIIRENTENGYLESPRGASTVMEDSGVVRIISDLPRDGGDEKTRSPTSIASPRIKVKGTDVRQLTGKPHLQYGKKKTDSKTIVRTLVEFKAKTIHSALSYMPPANTKRRYVVLALLGLVLALSPYAVFQFCTRFHFGYWISLLFYLATSTLTYILGTIILVTFLPRIIGWLLTNILYYTAMNRYPLVFEAVHVQPWMNDWSTLHLRVAAENVKFGNPPKQFADSIPWFLVCEWFSFRMSITMENLFGLALFGACEWSPFPSFFSEHRKPGKITSKPRYCSCVDFKAFDFKGVTINFAEKEGLFNINGFTSALAKGECRRSVERVFGRGKWPNSFVIRVIRCRGLKVNSDLKPNVRVHVKLRSQQGHSRLHIRNEHPVIDESFELRAHDPSTVVHVQVVDEGMGQKVIGNWVFTLKWFYLSPFFSHHNTMSVDKNYRDAEGQRAGWVIKGWFPLLDDYFDTGDCGEIELWMNWTYKEKNKNWLPPRLTALQQMTENSAETNLRLGHVPNILTMLQRFPVMLNVDRITIRDIKFYLKDLFTGEVKDAASREAIKIKCMDLSGFSPEEGEQGITLLHFLKTFAIGIGFQVNSGVIGQGVHQVLGGLFAGFTSLFASSKTEVKSHDKGRMNMEKIFAGNERHGLLTAFDHDYWKPADVEGFLEFLDGEWTMQRAEIRGCCLFFYPVNEHFEKIGVVEKVDLALVTQTKWIRRNFGELEIQLARGAVKFKFRVPKDVARPTLEDWHHAVQTFCVRKLDVIHFELINARRLPSMDMDGGTDPFVDVSIENKFGNECAYKSRSTTKHSLNPDWNESYFLWPIDDAAARIKVEVWDDDVLNKDDPLGFVIVPIESVTGEHTEYTMNLMSYEESERKDIGNITFKVSKIKDAEISEDTVKCAGEFKGKMDRMEQLVDANSVVRSLDSDLSGDLSTRELRPLLDIPDDQLQKSLNKFFGAEGLNADIDAKTLKYIDGATLRSLLGERAEKVHKFLLDKQKKAEEKAAAEAGESETAEKEKADEVVHIVAEEDEH</sequence>
<dbReference type="PANTHER" id="PTHR10774:SF190">
    <property type="entry name" value="C2 CALCIUM_LIPID-BINDING ENDONUCLEASE_EXONUCLEASE_PHOSPHATASE-RELATED"/>
    <property type="match status" value="1"/>
</dbReference>
<dbReference type="SMART" id="SM00239">
    <property type="entry name" value="C2"/>
    <property type="match status" value="2"/>
</dbReference>
<keyword evidence="1" id="KW-0472">Membrane</keyword>
<feature type="transmembrane region" description="Helical" evidence="1">
    <location>
        <begin position="146"/>
        <end position="166"/>
    </location>
</feature>
<evidence type="ECO:0000259" key="2">
    <source>
        <dbReference type="PROSITE" id="PS50004"/>
    </source>
</evidence>
<dbReference type="CDD" id="cd00030">
    <property type="entry name" value="C2"/>
    <property type="match status" value="1"/>
</dbReference>
<feature type="transmembrane region" description="Helical" evidence="1">
    <location>
        <begin position="120"/>
        <end position="140"/>
    </location>
</feature>
<dbReference type="InterPro" id="IPR035892">
    <property type="entry name" value="C2_domain_sf"/>
</dbReference>
<dbReference type="GO" id="GO:0005783">
    <property type="term" value="C:endoplasmic reticulum"/>
    <property type="evidence" value="ECO:0007669"/>
    <property type="project" value="TreeGrafter"/>
</dbReference>
<dbReference type="Pfam" id="PF00168">
    <property type="entry name" value="C2"/>
    <property type="match status" value="2"/>
</dbReference>
<gene>
    <name evidence="3" type="ORF">LGLO00237_LOCUS935</name>
    <name evidence="4" type="ORF">LGLO00237_LOCUS936</name>
</gene>
<accession>A0A6V3IJT5</accession>
<organism evidence="4">
    <name type="scientific">Lotharella globosa</name>
    <dbReference type="NCBI Taxonomy" id="91324"/>
    <lineage>
        <taxon>Eukaryota</taxon>
        <taxon>Sar</taxon>
        <taxon>Rhizaria</taxon>
        <taxon>Cercozoa</taxon>
        <taxon>Chlorarachniophyceae</taxon>
        <taxon>Lotharella</taxon>
    </lineage>
</organism>
<dbReference type="EMBL" id="HBIV01001350">
    <property type="protein sequence ID" value="CAE0644894.1"/>
    <property type="molecule type" value="Transcribed_RNA"/>
</dbReference>
<reference evidence="4" key="1">
    <citation type="submission" date="2021-01" db="EMBL/GenBank/DDBJ databases">
        <authorList>
            <person name="Corre E."/>
            <person name="Pelletier E."/>
            <person name="Niang G."/>
            <person name="Scheremetjew M."/>
            <person name="Finn R."/>
            <person name="Kale V."/>
            <person name="Holt S."/>
            <person name="Cochrane G."/>
            <person name="Meng A."/>
            <person name="Brown T."/>
            <person name="Cohen L."/>
        </authorList>
    </citation>
    <scope>NUCLEOTIDE SEQUENCE</scope>
    <source>
        <strain evidence="4">CCCM811</strain>
    </source>
</reference>
<dbReference type="PROSITE" id="PS50004">
    <property type="entry name" value="C2"/>
    <property type="match status" value="2"/>
</dbReference>
<evidence type="ECO:0000313" key="4">
    <source>
        <dbReference type="EMBL" id="CAE0644896.1"/>
    </source>
</evidence>
<proteinExistence type="predicted"/>
<dbReference type="PANTHER" id="PTHR10774">
    <property type="entry name" value="EXTENDED SYNAPTOTAGMIN-RELATED"/>
    <property type="match status" value="1"/>
</dbReference>
<feature type="domain" description="C2" evidence="2">
    <location>
        <begin position="739"/>
        <end position="869"/>
    </location>
</feature>
<dbReference type="InterPro" id="IPR045050">
    <property type="entry name" value="Synaptotagmin_plant"/>
</dbReference>
<dbReference type="Gene3D" id="2.60.40.150">
    <property type="entry name" value="C2 domain"/>
    <property type="match status" value="2"/>
</dbReference>
<dbReference type="EMBL" id="HBIV01001351">
    <property type="protein sequence ID" value="CAE0644896.1"/>
    <property type="molecule type" value="Transcribed_RNA"/>
</dbReference>